<reference evidence="3" key="1">
    <citation type="submission" date="2017-10" db="EMBL/GenBank/DDBJ databases">
        <authorList>
            <person name="Gaisin V.A."/>
            <person name="Rysina M.S."/>
            <person name="Grouzdev D.S."/>
        </authorList>
    </citation>
    <scope>NUCLEOTIDE SEQUENCE [LARGE SCALE GENOMIC DNA]</scope>
    <source>
        <strain evidence="3">V1</strain>
    </source>
</reference>
<dbReference type="CDD" id="cd00198">
    <property type="entry name" value="vWFA"/>
    <property type="match status" value="1"/>
</dbReference>
<protein>
    <submittedName>
        <fullName evidence="2">DUF58 domain-containing protein</fullName>
    </submittedName>
</protein>
<dbReference type="PANTHER" id="PTHR33608:SF6">
    <property type="entry name" value="BLL2464 PROTEIN"/>
    <property type="match status" value="1"/>
</dbReference>
<dbReference type="Proteomes" id="UP000246278">
    <property type="component" value="Unassembled WGS sequence"/>
</dbReference>
<accession>A0A317TAX4</accession>
<evidence type="ECO:0000313" key="3">
    <source>
        <dbReference type="Proteomes" id="UP000246278"/>
    </source>
</evidence>
<sequence length="296" mass="34132">MQRRVRNIKELARTIRHIEIRSKRLVNELFSGEYHSSFKGRGIEFSNVREYSWGDDVRTIDWNTSARKNDLYVKLFTEERERTVLLVLDGSGSMLFGSRQRTKKELASEVAAVLAFSAIMNNDKVGLLIFSDHVEKFIPPRKGRSHVLVILEEIISYEAQNRKTDIDAALSFIRSTQKRQAIVFLLTDLIDERYEKAMKILNARHDFVVVHLTDPLDTEIPGSGILWVQDPETGEEGIIDAAGTRVLKRYKTIRQAQQELLMKKLSGMKIDTICLQTNSSIIGALNRFFRYREKKV</sequence>
<proteinExistence type="predicted"/>
<organism evidence="2 3">
    <name type="scientific">Prosthecochloris marina</name>
    <dbReference type="NCBI Taxonomy" id="2017681"/>
    <lineage>
        <taxon>Bacteria</taxon>
        <taxon>Pseudomonadati</taxon>
        <taxon>Chlorobiota</taxon>
        <taxon>Chlorobiia</taxon>
        <taxon>Chlorobiales</taxon>
        <taxon>Chlorobiaceae</taxon>
        <taxon>Prosthecochloris</taxon>
    </lineage>
</organism>
<dbReference type="InterPro" id="IPR002881">
    <property type="entry name" value="DUF58"/>
</dbReference>
<evidence type="ECO:0000313" key="2">
    <source>
        <dbReference type="EMBL" id="PWW82851.1"/>
    </source>
</evidence>
<dbReference type="PANTHER" id="PTHR33608">
    <property type="entry name" value="BLL2464 PROTEIN"/>
    <property type="match status" value="1"/>
</dbReference>
<name>A0A317TAX4_9CHLB</name>
<keyword evidence="3" id="KW-1185">Reference proteome</keyword>
<evidence type="ECO:0000259" key="1">
    <source>
        <dbReference type="Pfam" id="PF01882"/>
    </source>
</evidence>
<comment type="caution">
    <text evidence="2">The sequence shown here is derived from an EMBL/GenBank/DDBJ whole genome shotgun (WGS) entry which is preliminary data.</text>
</comment>
<dbReference type="SUPFAM" id="SSF53300">
    <property type="entry name" value="vWA-like"/>
    <property type="match status" value="1"/>
</dbReference>
<gene>
    <name evidence="2" type="ORF">CR164_03690</name>
</gene>
<dbReference type="Pfam" id="PF01882">
    <property type="entry name" value="DUF58"/>
    <property type="match status" value="1"/>
</dbReference>
<dbReference type="AlphaFoldDB" id="A0A317TAX4"/>
<dbReference type="InterPro" id="IPR036465">
    <property type="entry name" value="vWFA_dom_sf"/>
</dbReference>
<dbReference type="Gene3D" id="3.40.50.410">
    <property type="entry name" value="von Willebrand factor, type A domain"/>
    <property type="match status" value="1"/>
</dbReference>
<dbReference type="OrthoDB" id="9776116at2"/>
<dbReference type="RefSeq" id="WP_110022567.1">
    <property type="nucleotide sequence ID" value="NZ_PDNZ01000002.1"/>
</dbReference>
<dbReference type="EMBL" id="PDNZ01000002">
    <property type="protein sequence ID" value="PWW82851.1"/>
    <property type="molecule type" value="Genomic_DNA"/>
</dbReference>
<feature type="domain" description="DUF58" evidence="1">
    <location>
        <begin position="48"/>
        <end position="258"/>
    </location>
</feature>